<dbReference type="Pfam" id="PF10205">
    <property type="entry name" value="KLRAQ"/>
    <property type="match status" value="1"/>
</dbReference>
<dbReference type="GO" id="GO:0005769">
    <property type="term" value="C:early endosome"/>
    <property type="evidence" value="ECO:0007669"/>
    <property type="project" value="TreeGrafter"/>
</dbReference>
<protein>
    <recommendedName>
        <fullName evidence="2">Protein phosphatase 1 regulatory subunit 21 N-terminal domain-containing protein</fullName>
    </recommendedName>
</protein>
<gene>
    <name evidence="3" type="ORF">CONCODRAFT_95680</name>
</gene>
<dbReference type="OrthoDB" id="5566667at2759"/>
<evidence type="ECO:0000313" key="4">
    <source>
        <dbReference type="Proteomes" id="UP000070444"/>
    </source>
</evidence>
<dbReference type="PANTHER" id="PTHR21448:SF0">
    <property type="entry name" value="PROTEIN PHOSPHATASE 1 REGULATORY SUBUNIT 21"/>
    <property type="match status" value="1"/>
</dbReference>
<proteinExistence type="predicted"/>
<reference evidence="3 4" key="1">
    <citation type="journal article" date="2015" name="Genome Biol. Evol.">
        <title>Phylogenomic analyses indicate that early fungi evolved digesting cell walls of algal ancestors of land plants.</title>
        <authorList>
            <person name="Chang Y."/>
            <person name="Wang S."/>
            <person name="Sekimoto S."/>
            <person name="Aerts A.L."/>
            <person name="Choi C."/>
            <person name="Clum A."/>
            <person name="LaButti K.M."/>
            <person name="Lindquist E.A."/>
            <person name="Yee Ngan C."/>
            <person name="Ohm R.A."/>
            <person name="Salamov A.A."/>
            <person name="Grigoriev I.V."/>
            <person name="Spatafora J.W."/>
            <person name="Berbee M.L."/>
        </authorList>
    </citation>
    <scope>NUCLEOTIDE SEQUENCE [LARGE SCALE GENOMIC DNA]</scope>
    <source>
        <strain evidence="3 4">NRRL 28638</strain>
    </source>
</reference>
<dbReference type="EMBL" id="KQ964536">
    <property type="protein sequence ID" value="KXN69410.1"/>
    <property type="molecule type" value="Genomic_DNA"/>
</dbReference>
<dbReference type="AlphaFoldDB" id="A0A137P304"/>
<keyword evidence="1" id="KW-0175">Coiled coil</keyword>
<dbReference type="GO" id="GO:0016020">
    <property type="term" value="C:membrane"/>
    <property type="evidence" value="ECO:0007669"/>
    <property type="project" value="TreeGrafter"/>
</dbReference>
<dbReference type="SMART" id="SM01254">
    <property type="entry name" value="KLRAQ"/>
    <property type="match status" value="1"/>
</dbReference>
<accession>A0A137P304</accession>
<name>A0A137P304_CONC2</name>
<keyword evidence="4" id="KW-1185">Reference proteome</keyword>
<evidence type="ECO:0000256" key="1">
    <source>
        <dbReference type="SAM" id="Coils"/>
    </source>
</evidence>
<evidence type="ECO:0000313" key="3">
    <source>
        <dbReference type="EMBL" id="KXN69410.1"/>
    </source>
</evidence>
<dbReference type="InterPro" id="IPR019343">
    <property type="entry name" value="PPP1R21_N"/>
</dbReference>
<dbReference type="Proteomes" id="UP000070444">
    <property type="component" value="Unassembled WGS sequence"/>
</dbReference>
<dbReference type="InterPro" id="IPR040024">
    <property type="entry name" value="PPP1R21"/>
</dbReference>
<organism evidence="3 4">
    <name type="scientific">Conidiobolus coronatus (strain ATCC 28846 / CBS 209.66 / NRRL 28638)</name>
    <name type="common">Delacroixia coronata</name>
    <dbReference type="NCBI Taxonomy" id="796925"/>
    <lineage>
        <taxon>Eukaryota</taxon>
        <taxon>Fungi</taxon>
        <taxon>Fungi incertae sedis</taxon>
        <taxon>Zoopagomycota</taxon>
        <taxon>Entomophthoromycotina</taxon>
        <taxon>Entomophthoromycetes</taxon>
        <taxon>Entomophthorales</taxon>
        <taxon>Ancylistaceae</taxon>
        <taxon>Conidiobolus</taxon>
    </lineage>
</organism>
<dbReference type="PANTHER" id="PTHR21448">
    <property type="entry name" value="SMOOTH MUSCLE MYOSIN HEAVY CHAIN-RELATED"/>
    <property type="match status" value="1"/>
</dbReference>
<sequence>MSTNSSLISSGITVEELSQKYQKLLQEYNRIRAQHSVLRKAIVNEQSNNVDLTNELKNKENDLRKYSLEIDNLIFHNRGLNKKIEALQEEGPKKKSSSWLPNNQLKKEMQEVKIALDAAVLDLENKIHENESLYLELDEIKSNHQIAIDELKSQNQTLQLKISQILNEYELKIKDFEDGVSTLKREKSVVETEMRKVLETMKK</sequence>
<evidence type="ECO:0000259" key="2">
    <source>
        <dbReference type="SMART" id="SM01254"/>
    </source>
</evidence>
<feature type="domain" description="Protein phosphatase 1 regulatory subunit 21 N-terminal" evidence="2">
    <location>
        <begin position="22"/>
        <end position="118"/>
    </location>
</feature>
<dbReference type="STRING" id="796925.A0A137P304"/>
<feature type="coiled-coil region" evidence="1">
    <location>
        <begin position="14"/>
        <end position="186"/>
    </location>
</feature>